<feature type="signal peptide" evidence="6">
    <location>
        <begin position="1"/>
        <end position="23"/>
    </location>
</feature>
<keyword evidence="3" id="KW-0812">Transmembrane</keyword>
<protein>
    <submittedName>
        <fullName evidence="7">Uncharacterized protein</fullName>
    </submittedName>
</protein>
<comment type="caution">
    <text evidence="7">The sequence shown here is derived from an EMBL/GenBank/DDBJ whole genome shotgun (WGS) entry which is preliminary data.</text>
</comment>
<dbReference type="GO" id="GO:0009279">
    <property type="term" value="C:cell outer membrane"/>
    <property type="evidence" value="ECO:0007669"/>
    <property type="project" value="UniProtKB-SubCell"/>
</dbReference>
<dbReference type="GO" id="GO:0015562">
    <property type="term" value="F:efflux transmembrane transporter activity"/>
    <property type="evidence" value="ECO:0007669"/>
    <property type="project" value="InterPro"/>
</dbReference>
<organism evidence="7 8">
    <name type="scientific">Candidatus Ordinivivax streblomastigis</name>
    <dbReference type="NCBI Taxonomy" id="2540710"/>
    <lineage>
        <taxon>Bacteria</taxon>
        <taxon>Pseudomonadati</taxon>
        <taxon>Bacteroidota</taxon>
        <taxon>Bacteroidia</taxon>
        <taxon>Bacteroidales</taxon>
        <taxon>Candidatus Ordinivivax</taxon>
    </lineage>
</organism>
<dbReference type="AlphaFoldDB" id="A0A5M8NVI9"/>
<accession>A0A5M8NVI9</accession>
<dbReference type="GO" id="GO:0015288">
    <property type="term" value="F:porin activity"/>
    <property type="evidence" value="ECO:0007669"/>
    <property type="project" value="TreeGrafter"/>
</dbReference>
<dbReference type="Gene3D" id="1.20.1600.10">
    <property type="entry name" value="Outer membrane efflux proteins (OEP)"/>
    <property type="match status" value="1"/>
</dbReference>
<evidence type="ECO:0000256" key="1">
    <source>
        <dbReference type="ARBA" id="ARBA00004442"/>
    </source>
</evidence>
<name>A0A5M8NVI9_9BACT</name>
<dbReference type="SUPFAM" id="SSF56954">
    <property type="entry name" value="Outer membrane efflux proteins (OEP)"/>
    <property type="match status" value="1"/>
</dbReference>
<keyword evidence="2" id="KW-1134">Transmembrane beta strand</keyword>
<evidence type="ECO:0000256" key="5">
    <source>
        <dbReference type="ARBA" id="ARBA00023237"/>
    </source>
</evidence>
<dbReference type="GO" id="GO:1990281">
    <property type="term" value="C:efflux pump complex"/>
    <property type="evidence" value="ECO:0007669"/>
    <property type="project" value="TreeGrafter"/>
</dbReference>
<proteinExistence type="predicted"/>
<dbReference type="PANTHER" id="PTHR30026">
    <property type="entry name" value="OUTER MEMBRANE PROTEIN TOLC"/>
    <property type="match status" value="1"/>
</dbReference>
<gene>
    <name evidence="7" type="ORF">EZS26_003521</name>
</gene>
<keyword evidence="4" id="KW-0472">Membrane</keyword>
<dbReference type="EMBL" id="SNRX01000098">
    <property type="protein sequence ID" value="KAA6300328.1"/>
    <property type="molecule type" value="Genomic_DNA"/>
</dbReference>
<feature type="chain" id="PRO_5024396389" evidence="6">
    <location>
        <begin position="24"/>
        <end position="214"/>
    </location>
</feature>
<dbReference type="PANTHER" id="PTHR30026:SF20">
    <property type="entry name" value="OUTER MEMBRANE PROTEIN TOLC"/>
    <property type="match status" value="1"/>
</dbReference>
<evidence type="ECO:0000256" key="6">
    <source>
        <dbReference type="SAM" id="SignalP"/>
    </source>
</evidence>
<keyword evidence="6" id="KW-0732">Signal</keyword>
<evidence type="ECO:0000313" key="8">
    <source>
        <dbReference type="Proteomes" id="UP000324575"/>
    </source>
</evidence>
<reference evidence="7 8" key="1">
    <citation type="submission" date="2019-03" db="EMBL/GenBank/DDBJ databases">
        <title>Single cell metagenomics reveals metabolic interactions within the superorganism composed of flagellate Streblomastix strix and complex community of Bacteroidetes bacteria on its surface.</title>
        <authorList>
            <person name="Treitli S.C."/>
            <person name="Kolisko M."/>
            <person name="Husnik F."/>
            <person name="Keeling P."/>
            <person name="Hampl V."/>
        </authorList>
    </citation>
    <scope>NUCLEOTIDE SEQUENCE [LARGE SCALE GENOMIC DNA]</scope>
    <source>
        <strain evidence="7">St1</strain>
    </source>
</reference>
<evidence type="ECO:0000313" key="7">
    <source>
        <dbReference type="EMBL" id="KAA6300328.1"/>
    </source>
</evidence>
<sequence>MNKLNMFRMSLCCTVLCPMGVYAQETVRQVITIDEVFALADQNSKSLQPNITGISETHEVVNVAKNACLPDIDVSLAFNYFGDGYLLDRDFSNGMNAPIPHFGNNFAVEVSQVIYSGGAIAKCCFDCRKSFKTVNRSKFTIQCTKEQYNDAKEQTELAIKTDFIKYLETYEQLKTQQKSVELANCRQRLNFLIFKSISYSIITNFFIFRELYKF</sequence>
<evidence type="ECO:0000256" key="3">
    <source>
        <dbReference type="ARBA" id="ARBA00022692"/>
    </source>
</evidence>
<evidence type="ECO:0000256" key="4">
    <source>
        <dbReference type="ARBA" id="ARBA00023136"/>
    </source>
</evidence>
<dbReference type="InterPro" id="IPR051906">
    <property type="entry name" value="TolC-like"/>
</dbReference>
<evidence type="ECO:0000256" key="2">
    <source>
        <dbReference type="ARBA" id="ARBA00022452"/>
    </source>
</evidence>
<keyword evidence="5" id="KW-0998">Cell outer membrane</keyword>
<dbReference type="Proteomes" id="UP000324575">
    <property type="component" value="Unassembled WGS sequence"/>
</dbReference>
<comment type="subcellular location">
    <subcellularLocation>
        <location evidence="1">Cell outer membrane</location>
    </subcellularLocation>
</comment>